<sequence length="155" mass="16937">MCLGHLASVLGGDDLAAQYLLLHLLSKSVQVQDAKVGKFSLNLIGIPSCEKEQQQQQSEQPRRFNFDNPATKWISDAIAQFVPCSVEVPFDLGLLNRTAFLPNAEQGDLKAGVLQLPSGTEIICDETCLHEGTLDEHGVRNLHALQTSILEQTVT</sequence>
<keyword evidence="2" id="KW-0539">Nucleus</keyword>
<feature type="non-terminal residue" evidence="3">
    <location>
        <position position="155"/>
    </location>
</feature>
<organism evidence="3 4">
    <name type="scientific">Coemansia guatemalensis</name>
    <dbReference type="NCBI Taxonomy" id="2761395"/>
    <lineage>
        <taxon>Eukaryota</taxon>
        <taxon>Fungi</taxon>
        <taxon>Fungi incertae sedis</taxon>
        <taxon>Zoopagomycota</taxon>
        <taxon>Kickxellomycotina</taxon>
        <taxon>Kickxellomycetes</taxon>
        <taxon>Kickxellales</taxon>
        <taxon>Kickxellaceae</taxon>
        <taxon>Coemansia</taxon>
    </lineage>
</organism>
<dbReference type="GO" id="GO:0006261">
    <property type="term" value="P:DNA-templated DNA replication"/>
    <property type="evidence" value="ECO:0007669"/>
    <property type="project" value="TreeGrafter"/>
</dbReference>
<dbReference type="InterPro" id="IPR019140">
    <property type="entry name" value="MCM_complex-bd"/>
</dbReference>
<keyword evidence="4" id="KW-1185">Reference proteome</keyword>
<dbReference type="PANTHER" id="PTHR13489">
    <property type="entry name" value="MINI-CHROMOSOME MAINTENANCE COMPLEX-BINDING PROTEIN"/>
    <property type="match status" value="1"/>
</dbReference>
<dbReference type="PANTHER" id="PTHR13489:SF0">
    <property type="entry name" value="MINI-CHROMOSOME MAINTENANCE COMPLEX-BINDING PROTEIN"/>
    <property type="match status" value="1"/>
</dbReference>
<dbReference type="OrthoDB" id="329666at2759"/>
<evidence type="ECO:0000313" key="3">
    <source>
        <dbReference type="EMBL" id="KAJ2789795.1"/>
    </source>
</evidence>
<evidence type="ECO:0000256" key="1">
    <source>
        <dbReference type="ARBA" id="ARBA00004123"/>
    </source>
</evidence>
<evidence type="ECO:0000313" key="4">
    <source>
        <dbReference type="Proteomes" id="UP001140094"/>
    </source>
</evidence>
<evidence type="ECO:0000256" key="2">
    <source>
        <dbReference type="ARBA" id="ARBA00023242"/>
    </source>
</evidence>
<proteinExistence type="predicted"/>
<dbReference type="GO" id="GO:0005634">
    <property type="term" value="C:nucleus"/>
    <property type="evidence" value="ECO:0007669"/>
    <property type="project" value="UniProtKB-SubCell"/>
</dbReference>
<comment type="caution">
    <text evidence="3">The sequence shown here is derived from an EMBL/GenBank/DDBJ whole genome shotgun (WGS) entry which is preliminary data.</text>
</comment>
<dbReference type="AlphaFoldDB" id="A0A9W8HNC5"/>
<dbReference type="EMBL" id="JANBUO010003703">
    <property type="protein sequence ID" value="KAJ2789795.1"/>
    <property type="molecule type" value="Genomic_DNA"/>
</dbReference>
<gene>
    <name evidence="3" type="ORF">H4R20_007116</name>
</gene>
<dbReference type="Pfam" id="PF09739">
    <property type="entry name" value="MCM_bind"/>
    <property type="match status" value="1"/>
</dbReference>
<name>A0A9W8HNC5_9FUNG</name>
<accession>A0A9W8HNC5</accession>
<reference evidence="3" key="1">
    <citation type="submission" date="2022-07" db="EMBL/GenBank/DDBJ databases">
        <title>Phylogenomic reconstructions and comparative analyses of Kickxellomycotina fungi.</title>
        <authorList>
            <person name="Reynolds N.K."/>
            <person name="Stajich J.E."/>
            <person name="Barry K."/>
            <person name="Grigoriev I.V."/>
            <person name="Crous P."/>
            <person name="Smith M.E."/>
        </authorList>
    </citation>
    <scope>NUCLEOTIDE SEQUENCE</scope>
    <source>
        <strain evidence="3">NRRL 1565</strain>
    </source>
</reference>
<dbReference type="GO" id="GO:0003682">
    <property type="term" value="F:chromatin binding"/>
    <property type="evidence" value="ECO:0007669"/>
    <property type="project" value="TreeGrafter"/>
</dbReference>
<comment type="subcellular location">
    <subcellularLocation>
        <location evidence="1">Nucleus</location>
    </subcellularLocation>
</comment>
<dbReference type="Proteomes" id="UP001140094">
    <property type="component" value="Unassembled WGS sequence"/>
</dbReference>
<protein>
    <submittedName>
        <fullName evidence="3">Uncharacterized protein</fullName>
    </submittedName>
</protein>